<dbReference type="OrthoDB" id="27330at2"/>
<protein>
    <submittedName>
        <fullName evidence="5">Transcriptional attenuator, LytR family</fullName>
    </submittedName>
</protein>
<dbReference type="PANTHER" id="PTHR33392">
    <property type="entry name" value="POLYISOPRENYL-TEICHOIC ACID--PEPTIDOGLYCAN TEICHOIC ACID TRANSFERASE TAGU"/>
    <property type="match status" value="1"/>
</dbReference>
<feature type="region of interest" description="Disordered" evidence="2">
    <location>
        <begin position="319"/>
        <end position="341"/>
    </location>
</feature>
<accession>A0A1M4XRU5</accession>
<keyword evidence="3" id="KW-0812">Transmembrane</keyword>
<feature type="transmembrane region" description="Helical" evidence="3">
    <location>
        <begin position="20"/>
        <end position="39"/>
    </location>
</feature>
<dbReference type="PANTHER" id="PTHR33392:SF6">
    <property type="entry name" value="POLYISOPRENYL-TEICHOIC ACID--PEPTIDOGLYCAN TEICHOIC ACID TRANSFERASE TAGU"/>
    <property type="match status" value="1"/>
</dbReference>
<evidence type="ECO:0000256" key="2">
    <source>
        <dbReference type="SAM" id="MobiDB-lite"/>
    </source>
</evidence>
<dbReference type="Gene3D" id="3.40.630.190">
    <property type="entry name" value="LCP protein"/>
    <property type="match status" value="1"/>
</dbReference>
<evidence type="ECO:0000313" key="5">
    <source>
        <dbReference type="EMBL" id="SHE96165.1"/>
    </source>
</evidence>
<evidence type="ECO:0000256" key="1">
    <source>
        <dbReference type="ARBA" id="ARBA00006068"/>
    </source>
</evidence>
<dbReference type="EMBL" id="FQVL01000005">
    <property type="protein sequence ID" value="SHE96165.1"/>
    <property type="molecule type" value="Genomic_DNA"/>
</dbReference>
<keyword evidence="3" id="KW-1133">Transmembrane helix</keyword>
<evidence type="ECO:0000313" key="6">
    <source>
        <dbReference type="Proteomes" id="UP000184476"/>
    </source>
</evidence>
<dbReference type="Pfam" id="PF03816">
    <property type="entry name" value="LytR_cpsA_psr"/>
    <property type="match status" value="1"/>
</dbReference>
<keyword evidence="3" id="KW-0472">Membrane</keyword>
<feature type="compositionally biased region" description="Low complexity" evidence="2">
    <location>
        <begin position="330"/>
        <end position="341"/>
    </location>
</feature>
<dbReference type="InterPro" id="IPR004474">
    <property type="entry name" value="LytR_CpsA_psr"/>
</dbReference>
<reference evidence="5 6" key="1">
    <citation type="submission" date="2016-11" db="EMBL/GenBank/DDBJ databases">
        <authorList>
            <person name="Jaros S."/>
            <person name="Januszkiewicz K."/>
            <person name="Wedrychowicz H."/>
        </authorList>
    </citation>
    <scope>NUCLEOTIDE SEQUENCE [LARGE SCALE GENOMIC DNA]</scope>
    <source>
        <strain evidence="5 6">DSM 44666</strain>
    </source>
</reference>
<name>A0A1M4XRU5_9BACL</name>
<dbReference type="InterPro" id="IPR050922">
    <property type="entry name" value="LytR/CpsA/Psr_CW_biosynth"/>
</dbReference>
<dbReference type="NCBIfam" id="TIGR00350">
    <property type="entry name" value="lytR_cpsA_psr"/>
    <property type="match status" value="1"/>
</dbReference>
<comment type="similarity">
    <text evidence="1">Belongs to the LytR/CpsA/Psr (LCP) family.</text>
</comment>
<keyword evidence="6" id="KW-1185">Reference proteome</keyword>
<dbReference type="RefSeq" id="WP_073154755.1">
    <property type="nucleotide sequence ID" value="NZ_FQVL01000005.1"/>
</dbReference>
<gene>
    <name evidence="5" type="ORF">SAMN05444392_105142</name>
</gene>
<proteinExistence type="inferred from homology"/>
<organism evidence="5 6">
    <name type="scientific">Seinonella peptonophila</name>
    <dbReference type="NCBI Taxonomy" id="112248"/>
    <lineage>
        <taxon>Bacteria</taxon>
        <taxon>Bacillati</taxon>
        <taxon>Bacillota</taxon>
        <taxon>Bacilli</taxon>
        <taxon>Bacillales</taxon>
        <taxon>Thermoactinomycetaceae</taxon>
        <taxon>Seinonella</taxon>
    </lineage>
</organism>
<feature type="domain" description="Cell envelope-related transcriptional attenuator" evidence="4">
    <location>
        <begin position="89"/>
        <end position="243"/>
    </location>
</feature>
<dbReference type="AlphaFoldDB" id="A0A1M4XRU5"/>
<dbReference type="Proteomes" id="UP000184476">
    <property type="component" value="Unassembled WGS sequence"/>
</dbReference>
<dbReference type="STRING" id="112248.SAMN05444392_105142"/>
<sequence>MQNYRRRRKDRFPKTERRKWAIRALVFIIVVALGSAVYAGTQIWDAIAKGQDELEKSKLREGQIDMDKDPFAILLIGSDARKEGGHNWRPDVLIVAAINPKKKSMKMISIPRDSYVEIANTNGGKAKINHAALYGYQHGVDPVKNTRETVENFLHIPIDYYAKVNFKGFMDSVDVLGGVDINNKKAFSQGTFGGGKLFFKLGPQHLDGEHALAYARMRKKDPRGDLGRNERQREVLNQLVDKAISLGGITKFSELTQKVGANFSYSFKPTEIPSLIAIYKSIPKKNTETLNLKVTNGRRDRQDVVLVDKQDSERISKILQEQLEWKPKNDQQGTQQTDNQE</sequence>
<evidence type="ECO:0000259" key="4">
    <source>
        <dbReference type="Pfam" id="PF03816"/>
    </source>
</evidence>
<evidence type="ECO:0000256" key="3">
    <source>
        <dbReference type="SAM" id="Phobius"/>
    </source>
</evidence>